<evidence type="ECO:0000313" key="1">
    <source>
        <dbReference type="EMBL" id="KYC49248.1"/>
    </source>
</evidence>
<dbReference type="Proteomes" id="UP000075578">
    <property type="component" value="Unassembled WGS sequence"/>
</dbReference>
<accession>A0A150IWJ0</accession>
<organism evidence="1 2">
    <name type="scientific">Candidatus Methanofastidiosum methylothiophilum</name>
    <dbReference type="NCBI Taxonomy" id="1705564"/>
    <lineage>
        <taxon>Archaea</taxon>
        <taxon>Methanobacteriati</taxon>
        <taxon>Methanobacteriota</taxon>
        <taxon>Stenosarchaea group</taxon>
        <taxon>Candidatus Methanofastidiosia</taxon>
        <taxon>Candidatus Methanofastidiosales</taxon>
        <taxon>Candidatus Methanofastidiosaceae</taxon>
        <taxon>Candidatus Methanofastidiosum</taxon>
    </lineage>
</organism>
<reference evidence="1 2" key="1">
    <citation type="journal article" date="2016" name="ISME J.">
        <title>Chasing the elusive Euryarchaeota class WSA2: genomes reveal a uniquely fastidious methyl-reducing methanogen.</title>
        <authorList>
            <person name="Nobu M.K."/>
            <person name="Narihiro T."/>
            <person name="Kuroda K."/>
            <person name="Mei R."/>
            <person name="Liu W.T."/>
        </authorList>
    </citation>
    <scope>NUCLEOTIDE SEQUENCE [LARGE SCALE GENOMIC DNA]</scope>
    <source>
        <strain evidence="1">U1lsi0528_Bin089</strain>
    </source>
</reference>
<name>A0A150IWJ0_9EURY</name>
<proteinExistence type="predicted"/>
<dbReference type="AlphaFoldDB" id="A0A150IWJ0"/>
<comment type="caution">
    <text evidence="1">The sequence shown here is derived from an EMBL/GenBank/DDBJ whole genome shotgun (WGS) entry which is preliminary data.</text>
</comment>
<protein>
    <submittedName>
        <fullName evidence="1">Uncharacterized protein</fullName>
    </submittedName>
</protein>
<dbReference type="EMBL" id="LNGD01000109">
    <property type="protein sequence ID" value="KYC49248.1"/>
    <property type="molecule type" value="Genomic_DNA"/>
</dbReference>
<gene>
    <name evidence="1" type="ORF">AMQ74_01454</name>
</gene>
<evidence type="ECO:0000313" key="2">
    <source>
        <dbReference type="Proteomes" id="UP000075578"/>
    </source>
</evidence>
<sequence>MKFEDIYKIKRKKKPITETSSCGCNCGCGTESKNDEELVGQFCPIPQEGPPCCGGDKNER</sequence>